<keyword evidence="4" id="KW-0964">Secreted</keyword>
<dbReference type="GO" id="GO:0009288">
    <property type="term" value="C:bacterial-type flagellum"/>
    <property type="evidence" value="ECO:0007669"/>
    <property type="project" value="UniProtKB-SubCell"/>
</dbReference>
<dbReference type="Proteomes" id="UP001156102">
    <property type="component" value="Unassembled WGS sequence"/>
</dbReference>
<dbReference type="Pfam" id="PF00669">
    <property type="entry name" value="Flagellin_N"/>
    <property type="match status" value="1"/>
</dbReference>
<proteinExistence type="inferred from homology"/>
<keyword evidence="7" id="KW-0969">Cilium</keyword>
<organism evidence="7 8">
    <name type="scientific">Ectobacillus ponti</name>
    <dbReference type="NCBI Taxonomy" id="2961894"/>
    <lineage>
        <taxon>Bacteria</taxon>
        <taxon>Bacillati</taxon>
        <taxon>Bacillota</taxon>
        <taxon>Bacilli</taxon>
        <taxon>Bacillales</taxon>
        <taxon>Bacillaceae</taxon>
        <taxon>Ectobacillus</taxon>
    </lineage>
</organism>
<dbReference type="NCBIfam" id="NF009449">
    <property type="entry name" value="PRK12807.1"/>
    <property type="match status" value="1"/>
</dbReference>
<reference evidence="7" key="1">
    <citation type="submission" date="2022-07" db="EMBL/GenBank/DDBJ databases">
        <authorList>
            <person name="Li W.-J."/>
            <person name="Deng Q.-Q."/>
        </authorList>
    </citation>
    <scope>NUCLEOTIDE SEQUENCE</scope>
    <source>
        <strain evidence="7">SYSU M60031</strain>
    </source>
</reference>
<accession>A0AA41X4N3</accession>
<dbReference type="AlphaFoldDB" id="A0AA41X4N3"/>
<comment type="function">
    <text evidence="4">Flagellin is the subunit protein which polymerizes to form the filaments of bacterial flagella.</text>
</comment>
<name>A0AA41X4N3_9BACI</name>
<dbReference type="GO" id="GO:0005198">
    <property type="term" value="F:structural molecule activity"/>
    <property type="evidence" value="ECO:0007669"/>
    <property type="project" value="UniProtKB-UniRule"/>
</dbReference>
<dbReference type="PANTHER" id="PTHR42792:SF2">
    <property type="entry name" value="FLAGELLIN"/>
    <property type="match status" value="1"/>
</dbReference>
<comment type="caution">
    <text evidence="7">The sequence shown here is derived from an EMBL/GenBank/DDBJ whole genome shotgun (WGS) entry which is preliminary data.</text>
</comment>
<gene>
    <name evidence="7" type="ORF">NK662_09930</name>
</gene>
<dbReference type="SUPFAM" id="SSF64518">
    <property type="entry name" value="Phase 1 flagellin"/>
    <property type="match status" value="1"/>
</dbReference>
<evidence type="ECO:0000259" key="5">
    <source>
        <dbReference type="Pfam" id="PF00669"/>
    </source>
</evidence>
<keyword evidence="3 4" id="KW-0975">Bacterial flagellum</keyword>
<dbReference type="Pfam" id="PF00700">
    <property type="entry name" value="Flagellin_C"/>
    <property type="match status" value="1"/>
</dbReference>
<evidence type="ECO:0000256" key="3">
    <source>
        <dbReference type="ARBA" id="ARBA00023143"/>
    </source>
</evidence>
<dbReference type="InterPro" id="IPR001029">
    <property type="entry name" value="Flagellin_N"/>
</dbReference>
<dbReference type="Gene3D" id="1.20.120.340">
    <property type="entry name" value="Flagellar protein FliS"/>
    <property type="match status" value="1"/>
</dbReference>
<dbReference type="RefSeq" id="WP_254758767.1">
    <property type="nucleotide sequence ID" value="NZ_JANCLT010000004.1"/>
</dbReference>
<dbReference type="PRINTS" id="PR00207">
    <property type="entry name" value="FLAGELLIN"/>
</dbReference>
<keyword evidence="7" id="KW-0966">Cell projection</keyword>
<dbReference type="Gene3D" id="6.10.280.190">
    <property type="match status" value="1"/>
</dbReference>
<feature type="domain" description="Flagellin N-terminal" evidence="5">
    <location>
        <begin position="3"/>
        <end position="141"/>
    </location>
</feature>
<comment type="subcellular location">
    <subcellularLocation>
        <location evidence="4">Secreted</location>
    </subcellularLocation>
    <subcellularLocation>
        <location evidence="4">Bacterial flagellum</location>
    </subcellularLocation>
</comment>
<comment type="similarity">
    <text evidence="1 4">Belongs to the bacterial flagellin family.</text>
</comment>
<protein>
    <recommendedName>
        <fullName evidence="2 4">Flagellin</fullName>
    </recommendedName>
</protein>
<dbReference type="GO" id="GO:0005576">
    <property type="term" value="C:extracellular region"/>
    <property type="evidence" value="ECO:0007669"/>
    <property type="project" value="UniProtKB-SubCell"/>
</dbReference>
<dbReference type="Gene3D" id="1.20.1330.10">
    <property type="entry name" value="f41 fragment of flagellin, N-terminal domain"/>
    <property type="match status" value="1"/>
</dbReference>
<dbReference type="InterPro" id="IPR001492">
    <property type="entry name" value="Flagellin"/>
</dbReference>
<evidence type="ECO:0000256" key="2">
    <source>
        <dbReference type="ARBA" id="ARBA00020110"/>
    </source>
</evidence>
<keyword evidence="7" id="KW-0282">Flagellum</keyword>
<sequence>MKINTNINSMKTQEYLRQSQAQMEKSMNRLSSGKRINSAADDAAGLAIATRMKAQQGGMEAASRNTNDGISMIQTAEGAMNSVSNMLTRMRDLAVQSQNGTNNSDDQAALDKEYQALKGQIDYVSTNTKFNGTALLNANKTIDIVTDGSGGTIGVALSQIDTTALTLSGGITNSADAKAAIGAIDDALKTVADSRAQLGATMNRFDYNVENLNTQATSMAASASQIQDADMAKEMSEMTKFKVLAEAGVSMLSQANQSTQNVSKLLQG</sequence>
<evidence type="ECO:0000256" key="4">
    <source>
        <dbReference type="RuleBase" id="RU362073"/>
    </source>
</evidence>
<evidence type="ECO:0000256" key="1">
    <source>
        <dbReference type="ARBA" id="ARBA00005709"/>
    </source>
</evidence>
<dbReference type="InterPro" id="IPR046358">
    <property type="entry name" value="Flagellin_C"/>
</dbReference>
<evidence type="ECO:0000313" key="7">
    <source>
        <dbReference type="EMBL" id="MCP8968856.1"/>
    </source>
</evidence>
<keyword evidence="8" id="KW-1185">Reference proteome</keyword>
<dbReference type="PANTHER" id="PTHR42792">
    <property type="entry name" value="FLAGELLIN"/>
    <property type="match status" value="1"/>
</dbReference>
<evidence type="ECO:0000313" key="8">
    <source>
        <dbReference type="Proteomes" id="UP001156102"/>
    </source>
</evidence>
<feature type="domain" description="Flagellin C-terminal" evidence="6">
    <location>
        <begin position="181"/>
        <end position="266"/>
    </location>
</feature>
<evidence type="ECO:0000259" key="6">
    <source>
        <dbReference type="Pfam" id="PF00700"/>
    </source>
</evidence>
<dbReference type="EMBL" id="JANCLT010000004">
    <property type="protein sequence ID" value="MCP8968856.1"/>
    <property type="molecule type" value="Genomic_DNA"/>
</dbReference>